<dbReference type="PANTHER" id="PTHR33121:SF79">
    <property type="entry name" value="CYCLIC DI-GMP PHOSPHODIESTERASE PDED-RELATED"/>
    <property type="match status" value="1"/>
</dbReference>
<dbReference type="InterPro" id="IPR043128">
    <property type="entry name" value="Rev_trsase/Diguanyl_cyclase"/>
</dbReference>
<keyword evidence="4" id="KW-1185">Reference proteome</keyword>
<dbReference type="EMBL" id="JAXAFJ010000013">
    <property type="protein sequence ID" value="MDX6807562.1"/>
    <property type="molecule type" value="Genomic_DNA"/>
</dbReference>
<dbReference type="RefSeq" id="WP_319845703.1">
    <property type="nucleotide sequence ID" value="NZ_JAXAFJ010000013.1"/>
</dbReference>
<feature type="domain" description="EAL" evidence="1">
    <location>
        <begin position="319"/>
        <end position="559"/>
    </location>
</feature>
<evidence type="ECO:0000259" key="2">
    <source>
        <dbReference type="PROSITE" id="PS50887"/>
    </source>
</evidence>
<dbReference type="InterPro" id="IPR001633">
    <property type="entry name" value="EAL_dom"/>
</dbReference>
<dbReference type="InterPro" id="IPR000160">
    <property type="entry name" value="GGDEF_dom"/>
</dbReference>
<dbReference type="Pfam" id="PF00990">
    <property type="entry name" value="GGDEF"/>
    <property type="match status" value="1"/>
</dbReference>
<dbReference type="InterPro" id="IPR029787">
    <property type="entry name" value="Nucleotide_cyclase"/>
</dbReference>
<dbReference type="NCBIfam" id="TIGR00254">
    <property type="entry name" value="GGDEF"/>
    <property type="match status" value="1"/>
</dbReference>
<dbReference type="SMART" id="SM00267">
    <property type="entry name" value="GGDEF"/>
    <property type="match status" value="1"/>
</dbReference>
<gene>
    <name evidence="3" type="ORF">SCD90_15965</name>
</gene>
<reference evidence="3 4" key="1">
    <citation type="submission" date="2023-11" db="EMBL/GenBank/DDBJ databases">
        <authorList>
            <person name="Bao R."/>
        </authorList>
    </citation>
    <scope>NUCLEOTIDE SEQUENCE [LARGE SCALE GENOMIC DNA]</scope>
    <source>
        <strain evidence="3 4">PJ23</strain>
    </source>
</reference>
<dbReference type="CDD" id="cd01948">
    <property type="entry name" value="EAL"/>
    <property type="match status" value="1"/>
</dbReference>
<dbReference type="PROSITE" id="PS50887">
    <property type="entry name" value="GGDEF"/>
    <property type="match status" value="1"/>
</dbReference>
<evidence type="ECO:0000313" key="3">
    <source>
        <dbReference type="EMBL" id="MDX6807562.1"/>
    </source>
</evidence>
<dbReference type="SUPFAM" id="SSF141868">
    <property type="entry name" value="EAL domain-like"/>
    <property type="match status" value="1"/>
</dbReference>
<evidence type="ECO:0000313" key="4">
    <source>
        <dbReference type="Proteomes" id="UP001274321"/>
    </source>
</evidence>
<dbReference type="PANTHER" id="PTHR33121">
    <property type="entry name" value="CYCLIC DI-GMP PHOSPHODIESTERASE PDEF"/>
    <property type="match status" value="1"/>
</dbReference>
<dbReference type="Gene3D" id="3.20.20.450">
    <property type="entry name" value="EAL domain"/>
    <property type="match status" value="1"/>
</dbReference>
<dbReference type="PROSITE" id="PS50883">
    <property type="entry name" value="EAL"/>
    <property type="match status" value="1"/>
</dbReference>
<dbReference type="SUPFAM" id="SSF55073">
    <property type="entry name" value="Nucleotide cyclase"/>
    <property type="match status" value="1"/>
</dbReference>
<comment type="caution">
    <text evidence="3">The sequence shown here is derived from an EMBL/GenBank/DDBJ whole genome shotgun (WGS) entry which is preliminary data.</text>
</comment>
<dbReference type="InterPro" id="IPR035919">
    <property type="entry name" value="EAL_sf"/>
</dbReference>
<accession>A0ABU4RRS5</accession>
<dbReference type="InterPro" id="IPR050706">
    <property type="entry name" value="Cyclic-di-GMP_PDE-like"/>
</dbReference>
<dbReference type="Gene3D" id="3.30.450.20">
    <property type="entry name" value="PAS domain"/>
    <property type="match status" value="1"/>
</dbReference>
<dbReference type="SMART" id="SM00052">
    <property type="entry name" value="EAL"/>
    <property type="match status" value="1"/>
</dbReference>
<organism evidence="3 4">
    <name type="scientific">Terrihabitans rhizophilus</name>
    <dbReference type="NCBI Taxonomy" id="3092662"/>
    <lineage>
        <taxon>Bacteria</taxon>
        <taxon>Pseudomonadati</taxon>
        <taxon>Pseudomonadota</taxon>
        <taxon>Alphaproteobacteria</taxon>
        <taxon>Hyphomicrobiales</taxon>
        <taxon>Terrihabitans</taxon>
    </lineage>
</organism>
<sequence length="559" mass="60176">MSSADGAQPGGPLPDLRQVLVKVQASGYRWTVATDALDWNPHQPHALAADGAITTGAEWARRIDPDAMATRQSTVMSSTARDDGCGVLYELEYPLRAASAGDGGLIWVEDIGRWHADAMGRPAYAEGIVRVVTERHEADQRLAIQTRIDPLTGSLNRPKLLDLLGMMINDARRFQSSCALLLVAIENIGVLDGSYGSAPDELVAAVAKRLRSSMRAGDALGRFSHSVFGLALANCTLPDLHVAARRFIDAVHGTPVPTSAGPIGVRVTCAGIVAPRHADNQPELVTRVSDTLAELRRKKRGSFTVYAPNPERDEQRRQNIHLAEELVSALDERRVSLVYQPVVDARSGEVAWHEALARIALPGGERVSIMRYVEAAEKLGLVHLLDRRVLELAIEALNAHPTAALAVNISAETIGDEDWRQHLLGTLRRNSAIAPRLLIEITETAAPGDLSEAAGFVAQLHEAGIRIALDDFGAGQTSFRSLRALGVDLVKIDGDFVAGMGSRVEDRAFVRAIVSLARDIGFRTVAERVEDEATADMLKGMGVDYLQGDRCGAPGALEG</sequence>
<dbReference type="Pfam" id="PF00563">
    <property type="entry name" value="EAL"/>
    <property type="match status" value="1"/>
</dbReference>
<dbReference type="Gene3D" id="3.30.70.270">
    <property type="match status" value="1"/>
</dbReference>
<proteinExistence type="predicted"/>
<name>A0ABU4RRS5_9HYPH</name>
<protein>
    <submittedName>
        <fullName evidence="3">GGDEF domain-containing protein</fullName>
    </submittedName>
</protein>
<dbReference type="Proteomes" id="UP001274321">
    <property type="component" value="Unassembled WGS sequence"/>
</dbReference>
<feature type="domain" description="GGDEF" evidence="2">
    <location>
        <begin position="176"/>
        <end position="308"/>
    </location>
</feature>
<evidence type="ECO:0000259" key="1">
    <source>
        <dbReference type="PROSITE" id="PS50883"/>
    </source>
</evidence>